<evidence type="ECO:0000313" key="3">
    <source>
        <dbReference type="EMBL" id="QIK73645.1"/>
    </source>
</evidence>
<protein>
    <submittedName>
        <fullName evidence="3">Mannose-6-phosphate isomerase</fullName>
    </submittedName>
</protein>
<dbReference type="Gene3D" id="2.60.120.10">
    <property type="entry name" value="Jelly Rolls"/>
    <property type="match status" value="1"/>
</dbReference>
<evidence type="ECO:0000256" key="2">
    <source>
        <dbReference type="ARBA" id="ARBA00022833"/>
    </source>
</evidence>
<organism evidence="3 4">
    <name type="scientific">Propioniciclava coleopterorum</name>
    <dbReference type="NCBI Taxonomy" id="2714937"/>
    <lineage>
        <taxon>Bacteria</taxon>
        <taxon>Bacillati</taxon>
        <taxon>Actinomycetota</taxon>
        <taxon>Actinomycetes</taxon>
        <taxon>Propionibacteriales</taxon>
        <taxon>Propionibacteriaceae</taxon>
        <taxon>Propioniciclava</taxon>
    </lineage>
</organism>
<dbReference type="PANTHER" id="PTHR42742">
    <property type="entry name" value="TRANSCRIPTIONAL REPRESSOR MPRA"/>
    <property type="match status" value="1"/>
</dbReference>
<dbReference type="GO" id="GO:0016853">
    <property type="term" value="F:isomerase activity"/>
    <property type="evidence" value="ECO:0007669"/>
    <property type="project" value="UniProtKB-KW"/>
</dbReference>
<dbReference type="PANTHER" id="PTHR42742:SF3">
    <property type="entry name" value="FRUCTOKINASE"/>
    <property type="match status" value="1"/>
</dbReference>
<dbReference type="CDD" id="cd07010">
    <property type="entry name" value="cupin_PMI_type_I_N_bac"/>
    <property type="match status" value="1"/>
</dbReference>
<dbReference type="KEGG" id="prv:G7070_16970"/>
<keyword evidence="3" id="KW-0413">Isomerase</keyword>
<name>A0A6G7YA17_9ACTN</name>
<gene>
    <name evidence="3" type="ORF">G7070_16970</name>
</gene>
<reference evidence="3 4" key="1">
    <citation type="submission" date="2020-03" db="EMBL/GenBank/DDBJ databases">
        <title>Propioniciclava sp. nov., isolated from Hydrophilus acuminatus.</title>
        <authorList>
            <person name="Hyun D.-W."/>
            <person name="Bae J.-W."/>
        </authorList>
    </citation>
    <scope>NUCLEOTIDE SEQUENCE [LARGE SCALE GENOMIC DNA]</scope>
    <source>
        <strain evidence="3 4">HDW11</strain>
    </source>
</reference>
<dbReference type="GO" id="GO:0046872">
    <property type="term" value="F:metal ion binding"/>
    <property type="evidence" value="ECO:0007669"/>
    <property type="project" value="UniProtKB-KW"/>
</dbReference>
<dbReference type="InterPro" id="IPR011051">
    <property type="entry name" value="RmlC_Cupin_sf"/>
</dbReference>
<dbReference type="InterPro" id="IPR014710">
    <property type="entry name" value="RmlC-like_jellyroll"/>
</dbReference>
<dbReference type="InterPro" id="IPR051804">
    <property type="entry name" value="Carb_Metab_Reg_Kinase/Isom"/>
</dbReference>
<dbReference type="EMBL" id="CP049865">
    <property type="protein sequence ID" value="QIK73645.1"/>
    <property type="molecule type" value="Genomic_DNA"/>
</dbReference>
<proteinExistence type="predicted"/>
<evidence type="ECO:0000313" key="4">
    <source>
        <dbReference type="Proteomes" id="UP000501058"/>
    </source>
</evidence>
<keyword evidence="2" id="KW-0862">Zinc</keyword>
<accession>A0A6G7YA17</accession>
<dbReference type="SUPFAM" id="SSF51182">
    <property type="entry name" value="RmlC-like cupins"/>
    <property type="match status" value="1"/>
</dbReference>
<sequence>MTAPRTPDYDPHPVIEVPGTALRGADLWHALNTDARARGGERPVIVLDTYPATDTPGLVAQALAHLPGYTALDVEEAALPISAIDALIGRHLTDDRVFGVLAPHRLAEFYDPDALDALTTSVAAAPGPLLVHGWGAALAAPARAVLALVDLARWEIQQRYRGGTPNWRCPRPEDDVLRAYKRGFFVEWRVADAHKRGLFDRLDWVLDGNASEPVGLSGADFRAGMASAARRPFRLVPYFDQGVWGGHWMQERFGLPAATNYAWCFDCVPEENSIVLRLTGGDVELPAIDLVLSQPDALLGRRTHARFGAEFPIRFDFLDTMGGQNLSLQVHPSTDYIQRTFGMHYTQDESYYLLDAAPGAQVYLGLREDADPEALRDALRRAEAGAPFEADAFVNSFPAAKHDHFLIPAGTVHCSGGDAMVLEISATPFIFTFKMWDWDRLGLDGRPRPVHLDHAFANIDWSRRTAWVERELVDRVVITEEGEGWRREVTGLHELEFIETTRTWFTGPIEDDTHGTVHVLNLVEGGPILLESPTGAFAPFAVHYAETFVVPAAVGRYRARPLAEGAHAVLRAHVRGTETD</sequence>
<dbReference type="AlphaFoldDB" id="A0A6G7YA17"/>
<keyword evidence="1" id="KW-0479">Metal-binding</keyword>
<evidence type="ECO:0000256" key="1">
    <source>
        <dbReference type="ARBA" id="ARBA00022723"/>
    </source>
</evidence>
<dbReference type="Proteomes" id="UP000501058">
    <property type="component" value="Chromosome"/>
</dbReference>
<dbReference type="RefSeq" id="WP_166234712.1">
    <property type="nucleotide sequence ID" value="NZ_CP049865.1"/>
</dbReference>
<keyword evidence="4" id="KW-1185">Reference proteome</keyword>